<reference evidence="2" key="1">
    <citation type="journal article" date="2019" name="Int. J. Syst. Evol. Microbiol.">
        <title>The Global Catalogue of Microorganisms (GCM) 10K type strain sequencing project: providing services to taxonomists for standard genome sequencing and annotation.</title>
        <authorList>
            <consortium name="The Broad Institute Genomics Platform"/>
            <consortium name="The Broad Institute Genome Sequencing Center for Infectious Disease"/>
            <person name="Wu L."/>
            <person name="Ma J."/>
        </authorList>
    </citation>
    <scope>NUCLEOTIDE SEQUENCE [LARGE SCALE GENOMIC DNA]</scope>
    <source>
        <strain evidence="2">NBRC 108723</strain>
    </source>
</reference>
<gene>
    <name evidence="1" type="ORF">GCM10007938_08580</name>
</gene>
<protein>
    <submittedName>
        <fullName evidence="1">Uncharacterized protein</fullName>
    </submittedName>
</protein>
<accession>A0ABQ6EWI5</accession>
<comment type="caution">
    <text evidence="1">The sequence shown here is derived from an EMBL/GenBank/DDBJ whole genome shotgun (WGS) entry which is preliminary data.</text>
</comment>
<organism evidence="1 2">
    <name type="scientific">Vibrio zhanjiangensis</name>
    <dbReference type="NCBI Taxonomy" id="1046128"/>
    <lineage>
        <taxon>Bacteria</taxon>
        <taxon>Pseudomonadati</taxon>
        <taxon>Pseudomonadota</taxon>
        <taxon>Gammaproteobacteria</taxon>
        <taxon>Vibrionales</taxon>
        <taxon>Vibrionaceae</taxon>
        <taxon>Vibrio</taxon>
    </lineage>
</organism>
<name>A0ABQ6EWI5_9VIBR</name>
<evidence type="ECO:0000313" key="2">
    <source>
        <dbReference type="Proteomes" id="UP001157138"/>
    </source>
</evidence>
<keyword evidence="2" id="KW-1185">Reference proteome</keyword>
<evidence type="ECO:0000313" key="1">
    <source>
        <dbReference type="EMBL" id="GLT17081.1"/>
    </source>
</evidence>
<dbReference type="EMBL" id="BSPW01000019">
    <property type="protein sequence ID" value="GLT17081.1"/>
    <property type="molecule type" value="Genomic_DNA"/>
</dbReference>
<dbReference type="RefSeq" id="WP_284191000.1">
    <property type="nucleotide sequence ID" value="NZ_BSPW01000019.1"/>
</dbReference>
<dbReference type="Proteomes" id="UP001157138">
    <property type="component" value="Unassembled WGS sequence"/>
</dbReference>
<proteinExistence type="predicted"/>
<sequence length="158" mass="18740">MTDSTAMEALFIQQRLQIMSLGVHHDEFSDSYLHAWESGTYPLLQDTDGSVIRMPHEPYTEFFKTPKDKVQRLFDRLCTAWDAKEGLTFYALEDELGVRGGYGSEWDRVDLIKICRYLYLERSFDEEFWKTLITPMEHPSEASSILREFNRERDIYFM</sequence>